<protein>
    <submittedName>
        <fullName evidence="1">Transposase</fullName>
    </submittedName>
</protein>
<proteinExistence type="predicted"/>
<dbReference type="Proteomes" id="UP001560573">
    <property type="component" value="Unassembled WGS sequence"/>
</dbReference>
<keyword evidence="2" id="KW-1185">Reference proteome</keyword>
<accession>A0ABV3ZIV4</accession>
<comment type="caution">
    <text evidence="1">The sequence shown here is derived from an EMBL/GenBank/DDBJ whole genome shotgun (WGS) entry which is preliminary data.</text>
</comment>
<sequence>MEEQFRQLIELLLPEGILTYFELVNTIKDHEGLKIYLEEKNIIPEEFKGQLLHSKGFYPQISIQDFPIRGQEVQLCIKRRRWEIQDTKEIVSRDWQLVQSGTRITKEFAAFLKGILGQSTH</sequence>
<evidence type="ECO:0000313" key="2">
    <source>
        <dbReference type="Proteomes" id="UP001560573"/>
    </source>
</evidence>
<dbReference type="RefSeq" id="WP_369330837.1">
    <property type="nucleotide sequence ID" value="NZ_JAULBC010000006.1"/>
</dbReference>
<gene>
    <name evidence="1" type="ORF">QTN47_18110</name>
</gene>
<name>A0ABV3ZIV4_9BACT</name>
<dbReference type="EMBL" id="JAULBC010000006">
    <property type="protein sequence ID" value="MEX6689430.1"/>
    <property type="molecule type" value="Genomic_DNA"/>
</dbReference>
<reference evidence="1 2" key="1">
    <citation type="submission" date="2023-07" db="EMBL/GenBank/DDBJ databases">
        <authorList>
            <person name="Lian W.-H."/>
        </authorList>
    </citation>
    <scope>NUCLEOTIDE SEQUENCE [LARGE SCALE GENOMIC DNA]</scope>
    <source>
        <strain evidence="1 2">SYSU DXS3180</strain>
    </source>
</reference>
<organism evidence="1 2">
    <name type="scientific">Danxiaibacter flavus</name>
    <dbReference type="NCBI Taxonomy" id="3049108"/>
    <lineage>
        <taxon>Bacteria</taxon>
        <taxon>Pseudomonadati</taxon>
        <taxon>Bacteroidota</taxon>
        <taxon>Chitinophagia</taxon>
        <taxon>Chitinophagales</taxon>
        <taxon>Chitinophagaceae</taxon>
        <taxon>Danxiaibacter</taxon>
    </lineage>
</organism>
<evidence type="ECO:0000313" key="1">
    <source>
        <dbReference type="EMBL" id="MEX6689430.1"/>
    </source>
</evidence>